<keyword evidence="5" id="KW-1185">Reference proteome</keyword>
<keyword evidence="2 4" id="KW-0808">Transferase</keyword>
<dbReference type="GO" id="GO:0050636">
    <property type="term" value="F:vinorine synthase activity"/>
    <property type="evidence" value="ECO:0007669"/>
    <property type="project" value="UniProtKB-EC"/>
</dbReference>
<dbReference type="PANTHER" id="PTHR31623:SF110">
    <property type="entry name" value="VINORINE SYNTHASE-LIKE"/>
    <property type="match status" value="1"/>
</dbReference>
<dbReference type="AlphaFoldDB" id="A0A2G9FYU1"/>
<evidence type="ECO:0000256" key="3">
    <source>
        <dbReference type="ARBA" id="ARBA00023315"/>
    </source>
</evidence>
<accession>A0A2G9FYU1</accession>
<dbReference type="PANTHER" id="PTHR31623">
    <property type="entry name" value="F21J9.9"/>
    <property type="match status" value="1"/>
</dbReference>
<dbReference type="EMBL" id="NKXS01009073">
    <property type="protein sequence ID" value="PIM97829.1"/>
    <property type="molecule type" value="Genomic_DNA"/>
</dbReference>
<comment type="similarity">
    <text evidence="1">Belongs to the plant acyltransferase family.</text>
</comment>
<proteinExistence type="inferred from homology"/>
<comment type="caution">
    <text evidence="4">The sequence shown here is derived from an EMBL/GenBank/DDBJ whole genome shotgun (WGS) entry which is preliminary data.</text>
</comment>
<name>A0A2G9FYU1_9LAMI</name>
<evidence type="ECO:0000256" key="1">
    <source>
        <dbReference type="ARBA" id="ARBA00009861"/>
    </source>
</evidence>
<dbReference type="EC" id="2.3.1.160" evidence="4"/>
<sequence>MVSGEISKSKEIIKPSSPTPPHLKKLQLSFLDQLAPPIYIHIILYFESSHDSNYEATLRENSWVDCNDAGAEYIEARFNEDKILDIVEKCKVEELKNYAPTVPSGHGDIPLAVQVNFFGCGGIAIGICVSHRVADAMSVVMFINAWAATCRQDATAIAITQPSFDLSSRFPPADFSSFLALPPPRPQPPERIVSKRFVFDEQKLAALKKAASGPLVADPTRVEAVSAFIMKCFIEVATMKNKINKNKRIFAATHVVDIRQRAAPHISHQLFGNACARAMATVAGNELGPDYYELAVKLRNAIRKTDKFLKYYSVNEENDPVFNEGRKLLKICGFTSWSRLPAYEADYGWGQPVWVSIIEVPQKNLIFFLGTKSGDGIEAWVNVVEEDMAKIETNYNLLNQVESTDKLL</sequence>
<dbReference type="Pfam" id="PF02458">
    <property type="entry name" value="Transferase"/>
    <property type="match status" value="2"/>
</dbReference>
<keyword evidence="3 4" id="KW-0012">Acyltransferase</keyword>
<dbReference type="Proteomes" id="UP000231279">
    <property type="component" value="Unassembled WGS sequence"/>
</dbReference>
<evidence type="ECO:0000313" key="4">
    <source>
        <dbReference type="EMBL" id="PIM97829.1"/>
    </source>
</evidence>
<evidence type="ECO:0000256" key="2">
    <source>
        <dbReference type="ARBA" id="ARBA00022679"/>
    </source>
</evidence>
<organism evidence="4 5">
    <name type="scientific">Handroanthus impetiginosus</name>
    <dbReference type="NCBI Taxonomy" id="429701"/>
    <lineage>
        <taxon>Eukaryota</taxon>
        <taxon>Viridiplantae</taxon>
        <taxon>Streptophyta</taxon>
        <taxon>Embryophyta</taxon>
        <taxon>Tracheophyta</taxon>
        <taxon>Spermatophyta</taxon>
        <taxon>Magnoliopsida</taxon>
        <taxon>eudicotyledons</taxon>
        <taxon>Gunneridae</taxon>
        <taxon>Pentapetalae</taxon>
        <taxon>asterids</taxon>
        <taxon>lamiids</taxon>
        <taxon>Lamiales</taxon>
        <taxon>Bignoniaceae</taxon>
        <taxon>Crescentiina</taxon>
        <taxon>Tabebuia alliance</taxon>
        <taxon>Handroanthus</taxon>
    </lineage>
</organism>
<evidence type="ECO:0000313" key="5">
    <source>
        <dbReference type="Proteomes" id="UP000231279"/>
    </source>
</evidence>
<dbReference type="InterPro" id="IPR023213">
    <property type="entry name" value="CAT-like_dom_sf"/>
</dbReference>
<reference evidence="5" key="1">
    <citation type="journal article" date="2018" name="Gigascience">
        <title>Genome assembly of the Pink Ipe (Handroanthus impetiginosus, Bignoniaceae), a highly valued, ecologically keystone Neotropical timber forest tree.</title>
        <authorList>
            <person name="Silva-Junior O.B."/>
            <person name="Grattapaglia D."/>
            <person name="Novaes E."/>
            <person name="Collevatti R.G."/>
        </authorList>
    </citation>
    <scope>NUCLEOTIDE SEQUENCE [LARGE SCALE GENOMIC DNA]</scope>
    <source>
        <strain evidence="5">cv. UFG-1</strain>
    </source>
</reference>
<gene>
    <name evidence="4" type="ORF">CDL12_29697</name>
</gene>
<dbReference type="Gene3D" id="3.30.559.10">
    <property type="entry name" value="Chloramphenicol acetyltransferase-like domain"/>
    <property type="match status" value="3"/>
</dbReference>
<dbReference type="STRING" id="429701.A0A2G9FYU1"/>
<protein>
    <submittedName>
        <fullName evidence="4">Vinorine synthase</fullName>
        <ecNumber evidence="4">2.3.1.160</ecNumber>
    </submittedName>
</protein>
<dbReference type="OrthoDB" id="671439at2759"/>